<dbReference type="PROSITE" id="PS00175">
    <property type="entry name" value="PG_MUTASE"/>
    <property type="match status" value="1"/>
</dbReference>
<feature type="binding site" evidence="3">
    <location>
        <begin position="83"/>
        <end position="86"/>
    </location>
    <ligand>
        <name>substrate</name>
    </ligand>
</feature>
<sequence>MLFLVRHGETEWNLHKRLQGQQDIPLSEVGVNQARELGLHFQNQHIVFEHVYTSDLLRAHQTAQLITKGMSISQFTIEPNLRERFYGELEGEYIDDIVKLMPDYDKNFGVKMQYGIESLEDMQKRMVSILTSIAKVTEGSPTLIVSHGGSINALLHYITKGEMGTGKGKLANTSFTRLQWSNQTFHVQAYNETSRVKVT</sequence>
<dbReference type="GO" id="GO:0045820">
    <property type="term" value="P:negative regulation of glycolytic process"/>
    <property type="evidence" value="ECO:0007669"/>
    <property type="project" value="TreeGrafter"/>
</dbReference>
<protein>
    <submittedName>
        <fullName evidence="4">Histidine phosphatase family protein</fullName>
    </submittedName>
</protein>
<evidence type="ECO:0000256" key="3">
    <source>
        <dbReference type="PIRSR" id="PIRSR613078-2"/>
    </source>
</evidence>
<evidence type="ECO:0000313" key="5">
    <source>
        <dbReference type="Proteomes" id="UP000285456"/>
    </source>
</evidence>
<dbReference type="RefSeq" id="WP_118889360.1">
    <property type="nucleotide sequence ID" value="NZ_PHUT01000006.1"/>
</dbReference>
<dbReference type="GO" id="GO:0005829">
    <property type="term" value="C:cytosol"/>
    <property type="evidence" value="ECO:0007669"/>
    <property type="project" value="TreeGrafter"/>
</dbReference>
<feature type="active site" description="Proton donor/acceptor" evidence="2">
    <location>
        <position position="83"/>
    </location>
</feature>
<feature type="binding site" evidence="3">
    <location>
        <position position="58"/>
    </location>
    <ligand>
        <name>substrate</name>
    </ligand>
</feature>
<dbReference type="OrthoDB" id="9782128at2"/>
<keyword evidence="5" id="KW-1185">Reference proteome</keyword>
<reference evidence="4 5" key="1">
    <citation type="journal article" date="2007" name="Int. J. Syst. Evol. Microbiol.">
        <title>Oceanobacillus profundus sp. nov., isolated from a deep-sea sediment core.</title>
        <authorList>
            <person name="Kim Y.G."/>
            <person name="Choi D.H."/>
            <person name="Hyun S."/>
            <person name="Cho B.C."/>
        </authorList>
    </citation>
    <scope>NUCLEOTIDE SEQUENCE [LARGE SCALE GENOMIC DNA]</scope>
    <source>
        <strain evidence="4 5">DSM 18246</strain>
    </source>
</reference>
<dbReference type="InterPro" id="IPR051695">
    <property type="entry name" value="Phosphoglycerate_Mutase"/>
</dbReference>
<accession>A0A417YHF2</accession>
<dbReference type="InterPro" id="IPR029033">
    <property type="entry name" value="His_PPase_superfam"/>
</dbReference>
<dbReference type="SMART" id="SM00855">
    <property type="entry name" value="PGAM"/>
    <property type="match status" value="1"/>
</dbReference>
<proteinExistence type="predicted"/>
<dbReference type="SUPFAM" id="SSF53254">
    <property type="entry name" value="Phosphoglycerate mutase-like"/>
    <property type="match status" value="1"/>
</dbReference>
<dbReference type="Gene3D" id="3.40.50.1240">
    <property type="entry name" value="Phosphoglycerate mutase-like"/>
    <property type="match status" value="1"/>
</dbReference>
<dbReference type="AlphaFoldDB" id="A0A417YHF2"/>
<dbReference type="EMBL" id="QWEH01000006">
    <property type="protein sequence ID" value="RHW32322.1"/>
    <property type="molecule type" value="Genomic_DNA"/>
</dbReference>
<gene>
    <name evidence="4" type="ORF">D1B32_11210</name>
</gene>
<feature type="binding site" evidence="3">
    <location>
        <begin position="6"/>
        <end position="13"/>
    </location>
    <ligand>
        <name>substrate</name>
    </ligand>
</feature>
<dbReference type="InterPro" id="IPR001345">
    <property type="entry name" value="PG/BPGM_mutase_AS"/>
</dbReference>
<dbReference type="Pfam" id="PF00300">
    <property type="entry name" value="His_Phos_1"/>
    <property type="match status" value="1"/>
</dbReference>
<dbReference type="Proteomes" id="UP000285456">
    <property type="component" value="Unassembled WGS sequence"/>
</dbReference>
<evidence type="ECO:0000256" key="1">
    <source>
        <dbReference type="ARBA" id="ARBA00022801"/>
    </source>
</evidence>
<comment type="caution">
    <text evidence="4">The sequence shown here is derived from an EMBL/GenBank/DDBJ whole genome shotgun (WGS) entry which is preliminary data.</text>
</comment>
<evidence type="ECO:0000256" key="2">
    <source>
        <dbReference type="PIRSR" id="PIRSR613078-1"/>
    </source>
</evidence>
<dbReference type="PANTHER" id="PTHR46517">
    <property type="entry name" value="FRUCTOSE-2,6-BISPHOSPHATASE TIGAR"/>
    <property type="match status" value="1"/>
</dbReference>
<evidence type="ECO:0000313" key="4">
    <source>
        <dbReference type="EMBL" id="RHW32322.1"/>
    </source>
</evidence>
<name>A0A417YHF2_9BACI</name>
<dbReference type="InterPro" id="IPR013078">
    <property type="entry name" value="His_Pase_superF_clade-1"/>
</dbReference>
<dbReference type="GO" id="GO:0004331">
    <property type="term" value="F:fructose-2,6-bisphosphate 2-phosphatase activity"/>
    <property type="evidence" value="ECO:0007669"/>
    <property type="project" value="TreeGrafter"/>
</dbReference>
<dbReference type="PANTHER" id="PTHR46517:SF1">
    <property type="entry name" value="FRUCTOSE-2,6-BISPHOSPHATASE TIGAR"/>
    <property type="match status" value="1"/>
</dbReference>
<organism evidence="4 5">
    <name type="scientific">Oceanobacillus profundus</name>
    <dbReference type="NCBI Taxonomy" id="372463"/>
    <lineage>
        <taxon>Bacteria</taxon>
        <taxon>Bacillati</taxon>
        <taxon>Bacillota</taxon>
        <taxon>Bacilli</taxon>
        <taxon>Bacillales</taxon>
        <taxon>Bacillaceae</taxon>
        <taxon>Oceanobacillus</taxon>
    </lineage>
</organism>
<feature type="active site" description="Tele-phosphohistidine intermediate" evidence="2">
    <location>
        <position position="7"/>
    </location>
</feature>
<dbReference type="GO" id="GO:0043456">
    <property type="term" value="P:regulation of pentose-phosphate shunt"/>
    <property type="evidence" value="ECO:0007669"/>
    <property type="project" value="TreeGrafter"/>
</dbReference>
<dbReference type="CDD" id="cd07067">
    <property type="entry name" value="HP_PGM_like"/>
    <property type="match status" value="1"/>
</dbReference>
<keyword evidence="1" id="KW-0378">Hydrolase</keyword>